<name>A0ABS9E766_9HYPH</name>
<keyword evidence="10" id="KW-1185">Reference proteome</keyword>
<feature type="transmembrane region" description="Helical" evidence="7">
    <location>
        <begin position="194"/>
        <end position="216"/>
    </location>
</feature>
<evidence type="ECO:0000256" key="6">
    <source>
        <dbReference type="ARBA" id="ARBA00023136"/>
    </source>
</evidence>
<evidence type="ECO:0000256" key="3">
    <source>
        <dbReference type="ARBA" id="ARBA00022519"/>
    </source>
</evidence>
<dbReference type="EMBL" id="JAKGTI010000002">
    <property type="protein sequence ID" value="MCF4098726.1"/>
    <property type="molecule type" value="Genomic_DNA"/>
</dbReference>
<dbReference type="GO" id="GO:0006508">
    <property type="term" value="P:proteolysis"/>
    <property type="evidence" value="ECO:0007669"/>
    <property type="project" value="UniProtKB-KW"/>
</dbReference>
<dbReference type="PANTHER" id="PTHR43066:SF26">
    <property type="entry name" value="RHOMBOID PROTEASE GLPG"/>
    <property type="match status" value="1"/>
</dbReference>
<sequence>MNNPQNEQNPQNSGKNPPAINLPPVVTALVLFMVLLHFSANLILTDQSLYRFFLTFGFAPVRLQYAPEMPGGVGALFWTPFTHGFLHADWMHLTFNMLWLAVFGTPISRRYGPLGFAVVFGLGLIGGVIGYMLVHHNTTGILIGASGAVSALMGGALRFMYQPLLKEIDEETGEVRILGRRLASPSELVKDQRAVGFTVVWMGVNLLFGLFPQLMGMEGANVAWEAHIAGFVAGFFAVAWLERRLF</sequence>
<organism evidence="9 10">
    <name type="scientific">Maritalea mediterranea</name>
    <dbReference type="NCBI Taxonomy" id="2909667"/>
    <lineage>
        <taxon>Bacteria</taxon>
        <taxon>Pseudomonadati</taxon>
        <taxon>Pseudomonadota</taxon>
        <taxon>Alphaproteobacteria</taxon>
        <taxon>Hyphomicrobiales</taxon>
        <taxon>Devosiaceae</taxon>
        <taxon>Maritalea</taxon>
    </lineage>
</organism>
<keyword evidence="6 7" id="KW-0472">Membrane</keyword>
<evidence type="ECO:0000259" key="8">
    <source>
        <dbReference type="Pfam" id="PF01694"/>
    </source>
</evidence>
<keyword evidence="9" id="KW-0378">Hydrolase</keyword>
<dbReference type="SUPFAM" id="SSF144091">
    <property type="entry name" value="Rhomboid-like"/>
    <property type="match status" value="1"/>
</dbReference>
<keyword evidence="3" id="KW-0997">Cell inner membrane</keyword>
<accession>A0ABS9E766</accession>
<feature type="transmembrane region" description="Helical" evidence="7">
    <location>
        <begin position="140"/>
        <end position="161"/>
    </location>
</feature>
<dbReference type="InterPro" id="IPR022764">
    <property type="entry name" value="Peptidase_S54_rhomboid_dom"/>
</dbReference>
<dbReference type="GO" id="GO:0008233">
    <property type="term" value="F:peptidase activity"/>
    <property type="evidence" value="ECO:0007669"/>
    <property type="project" value="UniProtKB-KW"/>
</dbReference>
<keyword evidence="2" id="KW-1003">Cell membrane</keyword>
<feature type="domain" description="Peptidase S54 rhomboid" evidence="8">
    <location>
        <begin position="77"/>
        <end position="240"/>
    </location>
</feature>
<keyword evidence="9" id="KW-0645">Protease</keyword>
<feature type="transmembrane region" description="Helical" evidence="7">
    <location>
        <begin position="85"/>
        <end position="102"/>
    </location>
</feature>
<feature type="transmembrane region" description="Helical" evidence="7">
    <location>
        <begin position="222"/>
        <end position="241"/>
    </location>
</feature>
<feature type="transmembrane region" description="Helical" evidence="7">
    <location>
        <begin position="114"/>
        <end position="134"/>
    </location>
</feature>
<keyword evidence="5 7" id="KW-1133">Transmembrane helix</keyword>
<keyword evidence="4 7" id="KW-0812">Transmembrane</keyword>
<dbReference type="PANTHER" id="PTHR43066">
    <property type="entry name" value="RHOMBOID-RELATED PROTEIN"/>
    <property type="match status" value="1"/>
</dbReference>
<comment type="caution">
    <text evidence="9">The sequence shown here is derived from an EMBL/GenBank/DDBJ whole genome shotgun (WGS) entry which is preliminary data.</text>
</comment>
<evidence type="ECO:0000256" key="7">
    <source>
        <dbReference type="SAM" id="Phobius"/>
    </source>
</evidence>
<evidence type="ECO:0000313" key="10">
    <source>
        <dbReference type="Proteomes" id="UP001201217"/>
    </source>
</evidence>
<dbReference type="Pfam" id="PF01694">
    <property type="entry name" value="Rhomboid"/>
    <property type="match status" value="1"/>
</dbReference>
<dbReference type="Gene3D" id="1.20.1540.10">
    <property type="entry name" value="Rhomboid-like"/>
    <property type="match status" value="1"/>
</dbReference>
<dbReference type="InterPro" id="IPR035952">
    <property type="entry name" value="Rhomboid-like_sf"/>
</dbReference>
<comment type="subcellular location">
    <subcellularLocation>
        <location evidence="1">Membrane</location>
        <topology evidence="1">Multi-pass membrane protein</topology>
    </subcellularLocation>
</comment>
<reference evidence="9 10" key="1">
    <citation type="submission" date="2022-01" db="EMBL/GenBank/DDBJ databases">
        <title>Maritalea mediterranea sp. nov., isolated from marine plastic residues from the Malva-rosa beach (Valencia, Spain).</title>
        <authorList>
            <person name="Vidal-Verdu A."/>
            <person name="Molina-Menor E."/>
            <person name="Pascual J."/>
            <person name="Pereto J."/>
            <person name="Porcar M."/>
        </authorList>
    </citation>
    <scope>NUCLEOTIDE SEQUENCE [LARGE SCALE GENOMIC DNA]</scope>
    <source>
        <strain evidence="9 10">P4.10X</strain>
    </source>
</reference>
<evidence type="ECO:0000256" key="1">
    <source>
        <dbReference type="ARBA" id="ARBA00004141"/>
    </source>
</evidence>
<feature type="transmembrane region" description="Helical" evidence="7">
    <location>
        <begin position="20"/>
        <end position="42"/>
    </location>
</feature>
<protein>
    <submittedName>
        <fullName evidence="9">Rhomboid family intramembrane serine protease</fullName>
    </submittedName>
</protein>
<dbReference type="RefSeq" id="WP_236114300.1">
    <property type="nucleotide sequence ID" value="NZ_JAKGTI010000002.1"/>
</dbReference>
<gene>
    <name evidence="9" type="ORF">L1I42_09540</name>
</gene>
<evidence type="ECO:0000256" key="4">
    <source>
        <dbReference type="ARBA" id="ARBA00022692"/>
    </source>
</evidence>
<evidence type="ECO:0000256" key="2">
    <source>
        <dbReference type="ARBA" id="ARBA00022475"/>
    </source>
</evidence>
<dbReference type="Proteomes" id="UP001201217">
    <property type="component" value="Unassembled WGS sequence"/>
</dbReference>
<evidence type="ECO:0000313" key="9">
    <source>
        <dbReference type="EMBL" id="MCF4098726.1"/>
    </source>
</evidence>
<feature type="transmembrane region" description="Helical" evidence="7">
    <location>
        <begin position="49"/>
        <end position="65"/>
    </location>
</feature>
<evidence type="ECO:0000256" key="5">
    <source>
        <dbReference type="ARBA" id="ARBA00022989"/>
    </source>
</evidence>
<proteinExistence type="predicted"/>